<dbReference type="Proteomes" id="UP001349343">
    <property type="component" value="Segment"/>
</dbReference>
<reference evidence="1 2" key="1">
    <citation type="submission" date="2023-11" db="EMBL/GenBank/DDBJ databases">
        <authorList>
            <person name="Cook R."/>
            <person name="Crisci M."/>
            <person name="Pye H."/>
            <person name="Adriaenssens E."/>
            <person name="Santini J."/>
        </authorList>
    </citation>
    <scope>NUCLEOTIDE SEQUENCE [LARGE SCALE GENOMIC DNA]</scope>
    <source>
        <strain evidence="1">Lak_Megaphage_RVC_JS4_GC31</strain>
    </source>
</reference>
<name>A0ABZ0Z3Y0_9CAUD</name>
<sequence>MASIYDLKIFKLNRLKYEELWSDAITWVKKTYNTTAEQFTMASPFAQLLSVILHLGRMVFYYIEDAITGLNIKTAFRPDQIRGLARLSGHNAGRAIAARGAVKIMYVDTGNMELNGQVCFIPNRTKILSAFGGLTYTILFGADTAQITMTAGNFIEATVIQGILKYQAATAAGGPLQSYNFTERNYADIDEYFINIYVNGELWDKVESLIDMGYGQKACMVKTGINGGIDVMFGNGTMGRMPAQGSTIYAEYVVTEGSGGNLPKDIMNSDTYFEIQGVGYLRDGSEVSLNENFKVICQTDIIFGSAQEDIQLTQLIAPHASRSFVLANDINYRYFFKRMNMFSTIEIIKGYTQKEANYMAHLNYDVYNTMYKNTFTEWQETVSVYGEQSNEAAQIYKQLQDILSKRNFAQQQIEDTNLADNTVYILLLPDLSKRISTSSNYFTADESLFTLTSDEQQNILNLIDNSGQRIITVENKFLQPKCPRFAVNAQVKIWEGENIRSIYSSCLNALSSYLIQFDRNDIIPVSDIVALFEAIKGIDSVKVWFDADVNNQNIYCAKDFYGIDEYGDIVLTRSYIDVNGNSKNVRDILPIIRGGFTSPDGTVYSNVQSYDSLSAFNITLIEYTQKKKLTLENYKPITQ</sequence>
<organism evidence="1 2">
    <name type="scientific">phage Lak_Megaphage_RVC_JS4_GC31</name>
    <dbReference type="NCBI Taxonomy" id="3109228"/>
    <lineage>
        <taxon>Viruses</taxon>
        <taxon>Duplodnaviria</taxon>
        <taxon>Heunggongvirae</taxon>
        <taxon>Uroviricota</taxon>
        <taxon>Caudoviricetes</taxon>
        <taxon>Caudoviricetes code 15 clade</taxon>
    </lineage>
</organism>
<dbReference type="EMBL" id="OR769222">
    <property type="protein sequence ID" value="WQJ52804.1"/>
    <property type="molecule type" value="Genomic_DNA"/>
</dbReference>
<proteinExistence type="predicted"/>
<accession>A0ABZ0Z3Y0</accession>
<protein>
    <submittedName>
        <fullName evidence="1">Baseplate wedge subunit</fullName>
    </submittedName>
</protein>
<keyword evidence="2" id="KW-1185">Reference proteome</keyword>
<evidence type="ECO:0000313" key="2">
    <source>
        <dbReference type="Proteomes" id="UP001349343"/>
    </source>
</evidence>
<evidence type="ECO:0000313" key="1">
    <source>
        <dbReference type="EMBL" id="WQJ52804.1"/>
    </source>
</evidence>